<comment type="caution">
    <text evidence="5">The sequence shown here is derived from an EMBL/GenBank/DDBJ whole genome shotgun (WGS) entry which is preliminary data.</text>
</comment>
<keyword evidence="5" id="KW-0645">Protease</keyword>
<evidence type="ECO:0000256" key="2">
    <source>
        <dbReference type="ARBA" id="ARBA00022801"/>
    </source>
</evidence>
<dbReference type="Gene3D" id="3.40.350.10">
    <property type="entry name" value="Creatinase/prolidase N-terminal domain"/>
    <property type="match status" value="1"/>
</dbReference>
<dbReference type="AlphaFoldDB" id="A0A8J6I1Y6"/>
<dbReference type="Proteomes" id="UP000657177">
    <property type="component" value="Unassembled WGS sequence"/>
</dbReference>
<accession>A0A8J6I1Y6</accession>
<dbReference type="PANTHER" id="PTHR46112">
    <property type="entry name" value="AMINOPEPTIDASE"/>
    <property type="match status" value="1"/>
</dbReference>
<dbReference type="SUPFAM" id="SSF53092">
    <property type="entry name" value="Creatinase/prolidase N-terminal domain"/>
    <property type="match status" value="1"/>
</dbReference>
<dbReference type="PRINTS" id="PR00599">
    <property type="entry name" value="MAPEPTIDASE"/>
</dbReference>
<feature type="domain" description="Creatinase N-terminal" evidence="4">
    <location>
        <begin position="3"/>
        <end position="131"/>
    </location>
</feature>
<feature type="domain" description="Peptidase M24" evidence="3">
    <location>
        <begin position="141"/>
        <end position="344"/>
    </location>
</feature>
<dbReference type="InterPro" id="IPR001714">
    <property type="entry name" value="Pept_M24_MAP"/>
</dbReference>
<dbReference type="InterPro" id="IPR001131">
    <property type="entry name" value="Peptidase_M24B_aminopep-P_CS"/>
</dbReference>
<keyword evidence="1" id="KW-0479">Metal-binding</keyword>
<keyword evidence="6" id="KW-1185">Reference proteome</keyword>
<dbReference type="EMBL" id="JAAKDE010000009">
    <property type="protein sequence ID" value="MBA2132914.1"/>
    <property type="molecule type" value="Genomic_DNA"/>
</dbReference>
<dbReference type="SUPFAM" id="SSF55920">
    <property type="entry name" value="Creatinase/aminopeptidase"/>
    <property type="match status" value="1"/>
</dbReference>
<proteinExistence type="predicted"/>
<dbReference type="PANTHER" id="PTHR46112:SF3">
    <property type="entry name" value="AMINOPEPTIDASE YPDF"/>
    <property type="match status" value="1"/>
</dbReference>
<evidence type="ECO:0000259" key="4">
    <source>
        <dbReference type="Pfam" id="PF01321"/>
    </source>
</evidence>
<evidence type="ECO:0000313" key="6">
    <source>
        <dbReference type="Proteomes" id="UP000657177"/>
    </source>
</evidence>
<dbReference type="Pfam" id="PF01321">
    <property type="entry name" value="Creatinase_N"/>
    <property type="match status" value="1"/>
</dbReference>
<evidence type="ECO:0000259" key="3">
    <source>
        <dbReference type="Pfam" id="PF00557"/>
    </source>
</evidence>
<dbReference type="InterPro" id="IPR000587">
    <property type="entry name" value="Creatinase_N"/>
</dbReference>
<sequence>MERLTKFRQLLSEGNFDGFVVTAPANRRYLCGFTGSSGVLVINKDEAILLTDFRYLDQAKEEVKDFGFQVKEHDPQVWGTVAAEIARLCSGGRSRWGFESEHLVEKNYRALNEKLECGVLTPTEGFVNQLRRKKSAAEIAAIRKALQITEEAWNRLLAELKPGRTEKEMAALFEYYQRQLGAEGTSFPTIVASGPRSALPHGAPTDKKIEAGELLVLDGGARYAGYCSDFTRTVVVGAAPTERQQELYEIVRRAQETALNGMRAGMTGKEVDALAREVIKAAGYGDRFGHGLGHSLGLEIHENPRLSVTDETVLEPGMVFTVEPGIYLNGWGGIRIEDVVVVTDDGIENLTTSPKTLTV</sequence>
<dbReference type="PROSITE" id="PS00491">
    <property type="entry name" value="PROLINE_PEPTIDASE"/>
    <property type="match status" value="1"/>
</dbReference>
<dbReference type="RefSeq" id="WP_181339369.1">
    <property type="nucleotide sequence ID" value="NZ_JAAKDE010000009.1"/>
</dbReference>
<dbReference type="InterPro" id="IPR036005">
    <property type="entry name" value="Creatinase/aminopeptidase-like"/>
</dbReference>
<dbReference type="InterPro" id="IPR050659">
    <property type="entry name" value="Peptidase_M24B"/>
</dbReference>
<dbReference type="GO" id="GO:0008235">
    <property type="term" value="F:metalloexopeptidase activity"/>
    <property type="evidence" value="ECO:0007669"/>
    <property type="project" value="UniProtKB-ARBA"/>
</dbReference>
<protein>
    <submittedName>
        <fullName evidence="5">Aminopeptidase P family protein</fullName>
    </submittedName>
</protein>
<dbReference type="GO" id="GO:0004177">
    <property type="term" value="F:aminopeptidase activity"/>
    <property type="evidence" value="ECO:0007669"/>
    <property type="project" value="UniProtKB-KW"/>
</dbReference>
<organism evidence="5 6">
    <name type="scientific">Capillibacterium thermochitinicola</name>
    <dbReference type="NCBI Taxonomy" id="2699427"/>
    <lineage>
        <taxon>Bacteria</taxon>
        <taxon>Bacillati</taxon>
        <taxon>Bacillota</taxon>
        <taxon>Capillibacterium</taxon>
    </lineage>
</organism>
<dbReference type="GO" id="GO:0046872">
    <property type="term" value="F:metal ion binding"/>
    <property type="evidence" value="ECO:0007669"/>
    <property type="project" value="UniProtKB-KW"/>
</dbReference>
<evidence type="ECO:0000256" key="1">
    <source>
        <dbReference type="ARBA" id="ARBA00022723"/>
    </source>
</evidence>
<dbReference type="InterPro" id="IPR000994">
    <property type="entry name" value="Pept_M24"/>
</dbReference>
<name>A0A8J6I1Y6_9FIRM</name>
<evidence type="ECO:0000313" key="5">
    <source>
        <dbReference type="EMBL" id="MBA2132914.1"/>
    </source>
</evidence>
<reference evidence="5" key="1">
    <citation type="submission" date="2020-06" db="EMBL/GenBank/DDBJ databases">
        <title>Novel chitinolytic bacterium.</title>
        <authorList>
            <person name="Ungkulpasvich U."/>
            <person name="Kosugi A."/>
            <person name="Uke A."/>
        </authorList>
    </citation>
    <scope>NUCLEOTIDE SEQUENCE</scope>
    <source>
        <strain evidence="5">UUS1-1</strain>
    </source>
</reference>
<keyword evidence="5" id="KW-0031">Aminopeptidase</keyword>
<dbReference type="CDD" id="cd01092">
    <property type="entry name" value="APP-like"/>
    <property type="match status" value="1"/>
</dbReference>
<keyword evidence="2" id="KW-0378">Hydrolase</keyword>
<dbReference type="Pfam" id="PF00557">
    <property type="entry name" value="Peptidase_M24"/>
    <property type="match status" value="1"/>
</dbReference>
<gene>
    <name evidence="5" type="ORF">G5B42_05075</name>
</gene>
<dbReference type="Gene3D" id="3.90.230.10">
    <property type="entry name" value="Creatinase/methionine aminopeptidase superfamily"/>
    <property type="match status" value="1"/>
</dbReference>
<dbReference type="InterPro" id="IPR029149">
    <property type="entry name" value="Creatin/AminoP/Spt16_N"/>
</dbReference>